<comment type="caution">
    <text evidence="3">The sequence shown here is derived from an EMBL/GenBank/DDBJ whole genome shotgun (WGS) entry which is preliminary data.</text>
</comment>
<dbReference type="InterPro" id="IPR024326">
    <property type="entry name" value="RRP7_C"/>
</dbReference>
<dbReference type="GO" id="GO:0034456">
    <property type="term" value="C:UTP-C complex"/>
    <property type="evidence" value="ECO:0007669"/>
    <property type="project" value="TreeGrafter"/>
</dbReference>
<proteinExistence type="inferred from homology"/>
<dbReference type="AlphaFoldDB" id="A0AAD5DPG2"/>
<evidence type="ECO:0000256" key="1">
    <source>
        <dbReference type="ARBA" id="ARBA00006110"/>
    </source>
</evidence>
<dbReference type="PANTHER" id="PTHR13191:SF0">
    <property type="entry name" value="RIBOSOMAL RNA-PROCESSING PROTEIN 7 HOMOLOG A-RELATED"/>
    <property type="match status" value="1"/>
</dbReference>
<reference evidence="3" key="1">
    <citation type="submission" date="2020-11" db="EMBL/GenBank/DDBJ databases">
        <title>Chlorella ohadii genome sequencing and assembly.</title>
        <authorList>
            <person name="Murik O."/>
            <person name="Treves H."/>
            <person name="Kedem I."/>
            <person name="Shotland Y."/>
            <person name="Kaplan A."/>
        </authorList>
    </citation>
    <scope>NUCLEOTIDE SEQUENCE</scope>
    <source>
        <strain evidence="3">1</strain>
    </source>
</reference>
<dbReference type="GO" id="GO:0006364">
    <property type="term" value="P:rRNA processing"/>
    <property type="evidence" value="ECO:0007669"/>
    <property type="project" value="TreeGrafter"/>
</dbReference>
<dbReference type="GO" id="GO:0000028">
    <property type="term" value="P:ribosomal small subunit assembly"/>
    <property type="evidence" value="ECO:0007669"/>
    <property type="project" value="TreeGrafter"/>
</dbReference>
<protein>
    <recommendedName>
        <fullName evidence="2">Ribosomal RNA-processing protein 7 C-terminal domain-containing protein</fullName>
    </recommendedName>
</protein>
<feature type="domain" description="Ribosomal RNA-processing protein 7 C-terminal" evidence="2">
    <location>
        <begin position="141"/>
        <end position="259"/>
    </location>
</feature>
<dbReference type="PANTHER" id="PTHR13191">
    <property type="entry name" value="RIBOSOMAL RNA PROCESSING PROTEIN 7-RELATED"/>
    <property type="match status" value="1"/>
</dbReference>
<dbReference type="InterPro" id="IPR040446">
    <property type="entry name" value="RRP7"/>
</dbReference>
<evidence type="ECO:0000259" key="2">
    <source>
        <dbReference type="Pfam" id="PF12923"/>
    </source>
</evidence>
<dbReference type="CDD" id="cd12951">
    <property type="entry name" value="RRP7_Rrp7A"/>
    <property type="match status" value="1"/>
</dbReference>
<evidence type="ECO:0000313" key="4">
    <source>
        <dbReference type="Proteomes" id="UP001205105"/>
    </source>
</evidence>
<dbReference type="SUPFAM" id="SSF54928">
    <property type="entry name" value="RNA-binding domain, RBD"/>
    <property type="match status" value="1"/>
</dbReference>
<name>A0AAD5DPG2_9CHLO</name>
<gene>
    <name evidence="3" type="ORF">COHA_004965</name>
</gene>
<dbReference type="GO" id="GO:0003676">
    <property type="term" value="F:nucleic acid binding"/>
    <property type="evidence" value="ECO:0007669"/>
    <property type="project" value="InterPro"/>
</dbReference>
<keyword evidence="4" id="KW-1185">Reference proteome</keyword>
<accession>A0AAD5DPG2</accession>
<dbReference type="Pfam" id="PF12923">
    <property type="entry name" value="RRP7"/>
    <property type="match status" value="1"/>
</dbReference>
<dbReference type="EMBL" id="JADXDR010000064">
    <property type="protein sequence ID" value="KAI7841347.1"/>
    <property type="molecule type" value="Genomic_DNA"/>
</dbReference>
<organism evidence="3 4">
    <name type="scientific">Chlorella ohadii</name>
    <dbReference type="NCBI Taxonomy" id="2649997"/>
    <lineage>
        <taxon>Eukaryota</taxon>
        <taxon>Viridiplantae</taxon>
        <taxon>Chlorophyta</taxon>
        <taxon>core chlorophytes</taxon>
        <taxon>Trebouxiophyceae</taxon>
        <taxon>Chlorellales</taxon>
        <taxon>Chlorellaceae</taxon>
        <taxon>Chlorella clade</taxon>
        <taxon>Chlorella</taxon>
    </lineage>
</organism>
<dbReference type="Gene3D" id="6.10.250.1770">
    <property type="match status" value="1"/>
</dbReference>
<dbReference type="InterPro" id="IPR035979">
    <property type="entry name" value="RBD_domain_sf"/>
</dbReference>
<sequence>MAEASTSYRVLPVRLVAPSGGPPLTRYLYIRPHSSPEDGLPKDRAVFVAGIPQQLQGTALVDLFTRFGEIERAALHGSRVSAVLLYAAAAGRDKLMRATGKRRAVELQLPEPPEPHGLKAWVEEHRALKPGNAELQASGAAAALRAALDEWMAEWEAEDAARRAAALKANEEEGWTVVQRHKGRKKNASASGVTVAGVAGAAAAAQLAEKAKKDHTHADFYRFQQREKRRNELLDLRERFEADKKRLADLRSARKWKPY</sequence>
<comment type="similarity">
    <text evidence="1">Belongs to the RRP7 family.</text>
</comment>
<dbReference type="Proteomes" id="UP001205105">
    <property type="component" value="Unassembled WGS sequence"/>
</dbReference>
<evidence type="ECO:0000313" key="3">
    <source>
        <dbReference type="EMBL" id="KAI7841347.1"/>
    </source>
</evidence>
<dbReference type="GO" id="GO:0032545">
    <property type="term" value="C:CURI complex"/>
    <property type="evidence" value="ECO:0007669"/>
    <property type="project" value="TreeGrafter"/>
</dbReference>